<dbReference type="GO" id="GO:0005524">
    <property type="term" value="F:ATP binding"/>
    <property type="evidence" value="ECO:0007669"/>
    <property type="project" value="UniProtKB-KW"/>
</dbReference>
<dbReference type="Gene3D" id="3.30.565.10">
    <property type="entry name" value="Histidine kinase-like ATPase, C-terminal domain"/>
    <property type="match status" value="1"/>
</dbReference>
<accession>A0ABR9S4L1</accession>
<dbReference type="InterPro" id="IPR050482">
    <property type="entry name" value="Sensor_HK_TwoCompSys"/>
</dbReference>
<dbReference type="CDD" id="cd16917">
    <property type="entry name" value="HATPase_UhpB-NarQ-NarX-like"/>
    <property type="match status" value="1"/>
</dbReference>
<evidence type="ECO:0000256" key="6">
    <source>
        <dbReference type="SAM" id="Phobius"/>
    </source>
</evidence>
<evidence type="ECO:0000256" key="1">
    <source>
        <dbReference type="ARBA" id="ARBA00000085"/>
    </source>
</evidence>
<dbReference type="EMBL" id="JADDIV010000003">
    <property type="protein sequence ID" value="MBE7368458.1"/>
    <property type="molecule type" value="Genomic_DNA"/>
</dbReference>
<keyword evidence="3" id="KW-0808">Transferase</keyword>
<feature type="transmembrane region" description="Helical" evidence="6">
    <location>
        <begin position="267"/>
        <end position="289"/>
    </location>
</feature>
<dbReference type="SMART" id="SM00387">
    <property type="entry name" value="HATPase_c"/>
    <property type="match status" value="1"/>
</dbReference>
<keyword evidence="4" id="KW-0418">Kinase</keyword>
<dbReference type="PANTHER" id="PTHR24421:SF10">
    <property type="entry name" value="NITRATE_NITRITE SENSOR PROTEIN NARQ"/>
    <property type="match status" value="1"/>
</dbReference>
<dbReference type="InterPro" id="IPR003594">
    <property type="entry name" value="HATPase_dom"/>
</dbReference>
<gene>
    <name evidence="9" type="ORF">IM787_12945</name>
</gene>
<feature type="domain" description="Histidine kinase" evidence="8">
    <location>
        <begin position="407"/>
        <end position="595"/>
    </location>
</feature>
<comment type="catalytic activity">
    <reaction evidence="1">
        <text>ATP + protein L-histidine = ADP + protein N-phospho-L-histidine.</text>
        <dbReference type="EC" id="2.7.13.3"/>
    </reaction>
</comment>
<keyword evidence="7" id="KW-0732">Signal</keyword>
<evidence type="ECO:0000259" key="8">
    <source>
        <dbReference type="PROSITE" id="PS50109"/>
    </source>
</evidence>
<keyword evidence="6" id="KW-0472">Membrane</keyword>
<feature type="transmembrane region" description="Helical" evidence="6">
    <location>
        <begin position="327"/>
        <end position="346"/>
    </location>
</feature>
<proteinExistence type="predicted"/>
<feature type="signal peptide" evidence="7">
    <location>
        <begin position="1"/>
        <end position="23"/>
    </location>
</feature>
<evidence type="ECO:0000313" key="9">
    <source>
        <dbReference type="EMBL" id="MBE7368458.1"/>
    </source>
</evidence>
<reference evidence="9 10" key="1">
    <citation type="submission" date="2020-10" db="EMBL/GenBank/DDBJ databases">
        <title>Ramlibacter sp. HM2 16S ribosomal RNA gene Genome sequencing and assembly.</title>
        <authorList>
            <person name="Kang M."/>
        </authorList>
    </citation>
    <scope>NUCLEOTIDE SEQUENCE [LARGE SCALE GENOMIC DNA]</scope>
    <source>
        <strain evidence="9 10">HM2</strain>
    </source>
</reference>
<feature type="transmembrane region" description="Helical" evidence="6">
    <location>
        <begin position="352"/>
        <end position="372"/>
    </location>
</feature>
<keyword evidence="9" id="KW-0547">Nucleotide-binding</keyword>
<evidence type="ECO:0000256" key="7">
    <source>
        <dbReference type="SAM" id="SignalP"/>
    </source>
</evidence>
<dbReference type="InterPro" id="IPR005467">
    <property type="entry name" value="His_kinase_dom"/>
</dbReference>
<dbReference type="Gene3D" id="2.60.120.260">
    <property type="entry name" value="Galactose-binding domain-like"/>
    <property type="match status" value="1"/>
</dbReference>
<dbReference type="RefSeq" id="WP_193677048.1">
    <property type="nucleotide sequence ID" value="NZ_JADDIV010000003.1"/>
</dbReference>
<keyword evidence="6" id="KW-0812">Transmembrane</keyword>
<protein>
    <recommendedName>
        <fullName evidence="2">histidine kinase</fullName>
        <ecNumber evidence="2">2.7.13.3</ecNumber>
    </recommendedName>
</protein>
<keyword evidence="10" id="KW-1185">Reference proteome</keyword>
<feature type="transmembrane region" description="Helical" evidence="6">
    <location>
        <begin position="295"/>
        <end position="315"/>
    </location>
</feature>
<dbReference type="PROSITE" id="PS50109">
    <property type="entry name" value="HIS_KIN"/>
    <property type="match status" value="1"/>
</dbReference>
<feature type="transmembrane region" description="Helical" evidence="6">
    <location>
        <begin position="181"/>
        <end position="198"/>
    </location>
</feature>
<feature type="transmembrane region" description="Helical" evidence="6">
    <location>
        <begin position="236"/>
        <end position="255"/>
    </location>
</feature>
<evidence type="ECO:0000256" key="3">
    <source>
        <dbReference type="ARBA" id="ARBA00022679"/>
    </source>
</evidence>
<evidence type="ECO:0000256" key="5">
    <source>
        <dbReference type="ARBA" id="ARBA00023012"/>
    </source>
</evidence>
<comment type="caution">
    <text evidence="9">The sequence shown here is derived from an EMBL/GenBank/DDBJ whole genome shotgun (WGS) entry which is preliminary data.</text>
</comment>
<dbReference type="SUPFAM" id="SSF55874">
    <property type="entry name" value="ATPase domain of HSP90 chaperone/DNA topoisomerase II/histidine kinase"/>
    <property type="match status" value="1"/>
</dbReference>
<sequence>MRWRAAGAALAAVLLLAAPVARAAEAVKIDTARAIAASAARPADVDFAAADAVRLPDNWRRTRAGFAGVVWYEVALDPALAALGTREGLALTVPRMADGGDLWLNGERLDVRAAGEFTRNRTPWIDIPPQLLKEAGNRLLVRVRGSADARGGLSELALGGASALRPGYELRRLFQNGIPQTLTFSVVICVFGAIPLWLKTRRRMDFLFALLCIAWLPRALLILAPSAGTPSQWGMLLAHASTLLSNALIVVLMLEHSRWQGPFWDRYLRVLWGAVVACFAAGALLAALGEMRPTYLALLLWPYFSLALVPVGAQVRQAWRTRRRSDVSMAVTLVAWCVAVAHDFGVGLDKTAFDALFWAPTAALLVLLNLIWRTLESLALKRGTADHEISQAVAEERQAVLLAERNRLLHDLHDGLGSQLITALRMTRRDEVPREEVARVIEDSLEDMRLIIDSLDLEEHDLLPLLGNLRYRLEPRLNALGVALHWDVEVLPELDYLSPETGLSIVRIVQESVNNAVRHGGARNITVRVRAAGDRIELTVADDGRGFDPEAAPAAGAPRRGLAAMRMRAQKLGGALSLASGESGTQVTLALPLQR</sequence>
<name>A0ABR9S4L1_9BURK</name>
<evidence type="ECO:0000313" key="10">
    <source>
        <dbReference type="Proteomes" id="UP000806285"/>
    </source>
</evidence>
<dbReference type="Pfam" id="PF02518">
    <property type="entry name" value="HATPase_c"/>
    <property type="match status" value="1"/>
</dbReference>
<evidence type="ECO:0000256" key="2">
    <source>
        <dbReference type="ARBA" id="ARBA00012438"/>
    </source>
</evidence>
<dbReference type="Proteomes" id="UP000806285">
    <property type="component" value="Unassembled WGS sequence"/>
</dbReference>
<feature type="chain" id="PRO_5045951453" description="histidine kinase" evidence="7">
    <location>
        <begin position="24"/>
        <end position="595"/>
    </location>
</feature>
<dbReference type="EC" id="2.7.13.3" evidence="2"/>
<feature type="transmembrane region" description="Helical" evidence="6">
    <location>
        <begin position="205"/>
        <end position="224"/>
    </location>
</feature>
<keyword evidence="6" id="KW-1133">Transmembrane helix</keyword>
<evidence type="ECO:0000256" key="4">
    <source>
        <dbReference type="ARBA" id="ARBA00022777"/>
    </source>
</evidence>
<dbReference type="InterPro" id="IPR036890">
    <property type="entry name" value="HATPase_C_sf"/>
</dbReference>
<keyword evidence="5" id="KW-0902">Two-component regulatory system</keyword>
<dbReference type="PANTHER" id="PTHR24421">
    <property type="entry name" value="NITRATE/NITRITE SENSOR PROTEIN NARX-RELATED"/>
    <property type="match status" value="1"/>
</dbReference>
<keyword evidence="9" id="KW-0067">ATP-binding</keyword>
<organism evidence="9 10">
    <name type="scientific">Ramlibacter pallidus</name>
    <dbReference type="NCBI Taxonomy" id="2780087"/>
    <lineage>
        <taxon>Bacteria</taxon>
        <taxon>Pseudomonadati</taxon>
        <taxon>Pseudomonadota</taxon>
        <taxon>Betaproteobacteria</taxon>
        <taxon>Burkholderiales</taxon>
        <taxon>Comamonadaceae</taxon>
        <taxon>Ramlibacter</taxon>
    </lineage>
</organism>